<keyword evidence="3" id="KW-0998">Cell outer membrane</keyword>
<keyword evidence="1" id="KW-0472">Membrane</keyword>
<dbReference type="EMBL" id="UGSQ01000003">
    <property type="protein sequence ID" value="SUB25833.1"/>
    <property type="molecule type" value="Genomic_DNA"/>
</dbReference>
<dbReference type="Pfam" id="PF08479">
    <property type="entry name" value="POTRA_2"/>
    <property type="match status" value="1"/>
</dbReference>
<organism evidence="7 9">
    <name type="scientific">Avibacterium gallinarum</name>
    <name type="common">Pasteurella gallinarum</name>
    <dbReference type="NCBI Taxonomy" id="755"/>
    <lineage>
        <taxon>Bacteria</taxon>
        <taxon>Pseudomonadati</taxon>
        <taxon>Pseudomonadota</taxon>
        <taxon>Gammaproteobacteria</taxon>
        <taxon>Pasteurellales</taxon>
        <taxon>Pasteurellaceae</taxon>
        <taxon>Avibacterium</taxon>
    </lineage>
</organism>
<dbReference type="Proteomes" id="UP000294683">
    <property type="component" value="Unassembled WGS sequence"/>
</dbReference>
<proteinExistence type="predicted"/>
<dbReference type="InterPro" id="IPR005565">
    <property type="entry name" value="Hemolysn_activator_HlyB_C"/>
</dbReference>
<dbReference type="EMBL" id="SNXJ01000002">
    <property type="protein sequence ID" value="TDP29588.1"/>
    <property type="molecule type" value="Genomic_DNA"/>
</dbReference>
<evidence type="ECO:0000256" key="1">
    <source>
        <dbReference type="ARBA" id="ARBA00022452"/>
    </source>
</evidence>
<feature type="domain" description="Polypeptide-transport-associated ShlB-type" evidence="6">
    <location>
        <begin position="89"/>
        <end position="148"/>
    </location>
</feature>
<name>A0A379AUF7_AVIGA</name>
<dbReference type="Proteomes" id="UP000255113">
    <property type="component" value="Unassembled WGS sequence"/>
</dbReference>
<gene>
    <name evidence="7" type="primary">hxuB_2</name>
    <name evidence="8" type="ORF">EV689_102116</name>
    <name evidence="7" type="ORF">NCTC11188_00151</name>
</gene>
<feature type="chain" id="PRO_5016714275" evidence="4">
    <location>
        <begin position="21"/>
        <end position="457"/>
    </location>
</feature>
<evidence type="ECO:0000313" key="8">
    <source>
        <dbReference type="EMBL" id="TDP29588.1"/>
    </source>
</evidence>
<evidence type="ECO:0000259" key="5">
    <source>
        <dbReference type="Pfam" id="PF03865"/>
    </source>
</evidence>
<keyword evidence="2" id="KW-0812">Transmembrane</keyword>
<dbReference type="Gene3D" id="3.10.20.310">
    <property type="entry name" value="membrane protein fhac"/>
    <property type="match status" value="1"/>
</dbReference>
<evidence type="ECO:0000313" key="10">
    <source>
        <dbReference type="Proteomes" id="UP000294683"/>
    </source>
</evidence>
<dbReference type="InterPro" id="IPR013686">
    <property type="entry name" value="Polypept-transport_assoc_ShlB"/>
</dbReference>
<dbReference type="GO" id="GO:0008320">
    <property type="term" value="F:protein transmembrane transporter activity"/>
    <property type="evidence" value="ECO:0007669"/>
    <property type="project" value="TreeGrafter"/>
</dbReference>
<dbReference type="InterPro" id="IPR051544">
    <property type="entry name" value="TPS_OM_transporter"/>
</dbReference>
<dbReference type="PANTHER" id="PTHR34597">
    <property type="entry name" value="SLR1661 PROTEIN"/>
    <property type="match status" value="1"/>
</dbReference>
<feature type="signal peptide" evidence="4">
    <location>
        <begin position="1"/>
        <end position="20"/>
    </location>
</feature>
<accession>A0A379AUF7</accession>
<evidence type="ECO:0000313" key="9">
    <source>
        <dbReference type="Proteomes" id="UP000255113"/>
    </source>
</evidence>
<protein>
    <submittedName>
        <fullName evidence="7">Heme/hemopexin transporter protein huxB</fullName>
    </submittedName>
    <submittedName>
        <fullName evidence="8">POTRA domain-containing ShlB-type protein</fullName>
    </submittedName>
</protein>
<keyword evidence="10" id="KW-1185">Reference proteome</keyword>
<feature type="domain" description="Haemolysin activator HlyB C-terminal" evidence="5">
    <location>
        <begin position="213"/>
        <end position="346"/>
    </location>
</feature>
<dbReference type="GO" id="GO:0046819">
    <property type="term" value="P:protein secretion by the type V secretion system"/>
    <property type="evidence" value="ECO:0007669"/>
    <property type="project" value="TreeGrafter"/>
</dbReference>
<keyword evidence="4" id="KW-0732">Signal</keyword>
<evidence type="ECO:0000256" key="2">
    <source>
        <dbReference type="ARBA" id="ARBA00022692"/>
    </source>
</evidence>
<evidence type="ECO:0000256" key="4">
    <source>
        <dbReference type="SAM" id="SignalP"/>
    </source>
</evidence>
<dbReference type="RefSeq" id="WP_243397675.1">
    <property type="nucleotide sequence ID" value="NZ_PQVJ01000020.1"/>
</dbReference>
<dbReference type="Pfam" id="PF03865">
    <property type="entry name" value="ShlB"/>
    <property type="match status" value="1"/>
</dbReference>
<reference evidence="7 9" key="1">
    <citation type="submission" date="2018-06" db="EMBL/GenBank/DDBJ databases">
        <authorList>
            <consortium name="Pathogen Informatics"/>
            <person name="Doyle S."/>
        </authorList>
    </citation>
    <scope>NUCLEOTIDE SEQUENCE [LARGE SCALE GENOMIC DNA]</scope>
    <source>
        <strain evidence="7 9">NCTC11188</strain>
    </source>
</reference>
<reference evidence="8 10" key="2">
    <citation type="submission" date="2019-03" db="EMBL/GenBank/DDBJ databases">
        <title>Genomic Encyclopedia of Type Strains, Phase IV (KMG-IV): sequencing the most valuable type-strain genomes for metagenomic binning, comparative biology and taxonomic classification.</title>
        <authorList>
            <person name="Goeker M."/>
        </authorList>
    </citation>
    <scope>NUCLEOTIDE SEQUENCE [LARGE SCALE GENOMIC DNA]</scope>
    <source>
        <strain evidence="8 10">DSM 17481</strain>
    </source>
</reference>
<keyword evidence="1" id="KW-1134">Transmembrane beta strand</keyword>
<evidence type="ECO:0000256" key="3">
    <source>
        <dbReference type="ARBA" id="ARBA00023237"/>
    </source>
</evidence>
<evidence type="ECO:0000259" key="6">
    <source>
        <dbReference type="Pfam" id="PF08479"/>
    </source>
</evidence>
<dbReference type="GO" id="GO:0098046">
    <property type="term" value="C:type V protein secretion system complex"/>
    <property type="evidence" value="ECO:0007669"/>
    <property type="project" value="TreeGrafter"/>
</dbReference>
<dbReference type="AlphaFoldDB" id="A0A379AUF7"/>
<dbReference type="PANTHER" id="PTHR34597:SF1">
    <property type="entry name" value="HEME_HEMOPEXIN TRANSPORTER PROTEIN HUXB"/>
    <property type="match status" value="1"/>
</dbReference>
<sequence length="457" mass="51542">MRKINCLIYGLGFLPAISLAQSTDFQQQLQQSAVLSKELNQNTPHLAKPAGEMFNSNLSNAPQQAGDLHFELKEIEVKILSEQGLDTPVNEDLSTLISPYLNRPITLADLNELTRQITLYYRQHNYLVARAYLPQQTIENQRVIIGLMLGNVGEVRIDNQSRFKTNFAQRMVNTSVNSQPYLAQSEVEKLSLLLNEVPGINAQLGIQAGQNRGSADVNIQLKDSKLWQGYFFTDNQGTSETGKYRLSAGIKMLNLAGMGDQFNLDLLSSQNARLKNIRAEYSWIIDGYGTRFGVFGSYLHYKLGKNFTALDAKGNNQTLGAYILHPTIRQPNFHLNTKLTFSHSRIRDAQGIPQPIENIAKINLINLSFNGVWNSFARGTTYFNLGAAVGRENNHSTEAWQNRPIDWQAINLPWSMLKLRTNKCYQKTLPLKRALKGKWQIEIFLAIKKCYLAALMG</sequence>
<evidence type="ECO:0000313" key="7">
    <source>
        <dbReference type="EMBL" id="SUB25833.1"/>
    </source>
</evidence>
<dbReference type="Gene3D" id="2.40.160.50">
    <property type="entry name" value="membrane protein fhac: a member of the omp85/tpsb transporter family"/>
    <property type="match status" value="1"/>
</dbReference>